<keyword evidence="3" id="KW-1185">Reference proteome</keyword>
<organism evidence="2 3">
    <name type="scientific">Apis cerana cerana</name>
    <name type="common">Oriental honeybee</name>
    <dbReference type="NCBI Taxonomy" id="94128"/>
    <lineage>
        <taxon>Eukaryota</taxon>
        <taxon>Metazoa</taxon>
        <taxon>Ecdysozoa</taxon>
        <taxon>Arthropoda</taxon>
        <taxon>Hexapoda</taxon>
        <taxon>Insecta</taxon>
        <taxon>Pterygota</taxon>
        <taxon>Neoptera</taxon>
        <taxon>Endopterygota</taxon>
        <taxon>Hymenoptera</taxon>
        <taxon>Apocrita</taxon>
        <taxon>Aculeata</taxon>
        <taxon>Apoidea</taxon>
        <taxon>Anthophila</taxon>
        <taxon>Apidae</taxon>
        <taxon>Apis</taxon>
    </lineage>
</organism>
<protein>
    <submittedName>
        <fullName evidence="2">Uncharacterized protein</fullName>
    </submittedName>
</protein>
<sequence length="84" mass="9683">MAKSAPPWCVSYDQVQHFSVQVFNRVRKQREKKGEAGDPVVAKRHKSQHGTGHFKARRSTLFSEKFLILKNSDNTNVPWDSPIF</sequence>
<dbReference type="Proteomes" id="UP000242457">
    <property type="component" value="Unassembled WGS sequence"/>
</dbReference>
<proteinExistence type="predicted"/>
<dbReference type="EMBL" id="KZ288202">
    <property type="protein sequence ID" value="PBC33486.1"/>
    <property type="molecule type" value="Genomic_DNA"/>
</dbReference>
<evidence type="ECO:0000313" key="2">
    <source>
        <dbReference type="EMBL" id="PBC33486.1"/>
    </source>
</evidence>
<feature type="compositionally biased region" description="Basic residues" evidence="1">
    <location>
        <begin position="42"/>
        <end position="55"/>
    </location>
</feature>
<accession>A0A2A3EQI2</accession>
<evidence type="ECO:0000313" key="3">
    <source>
        <dbReference type="Proteomes" id="UP000242457"/>
    </source>
</evidence>
<reference evidence="2 3" key="1">
    <citation type="submission" date="2014-07" db="EMBL/GenBank/DDBJ databases">
        <title>Genomic and transcriptomic analysis on Apis cerana provide comprehensive insights into honey bee biology.</title>
        <authorList>
            <person name="Diao Q."/>
            <person name="Sun L."/>
            <person name="Zheng H."/>
            <person name="Zheng H."/>
            <person name="Xu S."/>
            <person name="Wang S."/>
            <person name="Zeng Z."/>
            <person name="Hu F."/>
            <person name="Su S."/>
            <person name="Wu J."/>
        </authorList>
    </citation>
    <scope>NUCLEOTIDE SEQUENCE [LARGE SCALE GENOMIC DNA]</scope>
    <source>
        <tissue evidence="2">Pupae without intestine</tissue>
    </source>
</reference>
<evidence type="ECO:0000256" key="1">
    <source>
        <dbReference type="SAM" id="MobiDB-lite"/>
    </source>
</evidence>
<gene>
    <name evidence="2" type="ORF">APICC_04353</name>
</gene>
<feature type="region of interest" description="Disordered" evidence="1">
    <location>
        <begin position="30"/>
        <end position="55"/>
    </location>
</feature>
<name>A0A2A3EQI2_APICC</name>
<dbReference type="AlphaFoldDB" id="A0A2A3EQI2"/>